<protein>
    <recommendedName>
        <fullName evidence="3">Secreted protein</fullName>
    </recommendedName>
</protein>
<dbReference type="EMBL" id="HBGA01103075">
    <property type="protein sequence ID" value="CAD9027163.1"/>
    <property type="molecule type" value="Transcribed_RNA"/>
</dbReference>
<proteinExistence type="predicted"/>
<evidence type="ECO:0008006" key="3">
    <source>
        <dbReference type="Google" id="ProtNLM"/>
    </source>
</evidence>
<feature type="signal peptide" evidence="1">
    <location>
        <begin position="1"/>
        <end position="16"/>
    </location>
</feature>
<evidence type="ECO:0000256" key="1">
    <source>
        <dbReference type="SAM" id="SignalP"/>
    </source>
</evidence>
<organism evidence="2">
    <name type="scientific">Eutreptiella gymnastica</name>
    <dbReference type="NCBI Taxonomy" id="73025"/>
    <lineage>
        <taxon>Eukaryota</taxon>
        <taxon>Discoba</taxon>
        <taxon>Euglenozoa</taxon>
        <taxon>Euglenida</taxon>
        <taxon>Spirocuta</taxon>
        <taxon>Euglenophyceae</taxon>
        <taxon>Eutreptiales</taxon>
        <taxon>Eutreptiaceae</taxon>
        <taxon>Eutreptiella</taxon>
    </lineage>
</organism>
<evidence type="ECO:0000313" key="2">
    <source>
        <dbReference type="EMBL" id="CAD9027163.1"/>
    </source>
</evidence>
<sequence length="121" mass="13091">MPRYLAFYFHAPLVLGWGPSLPTAGTSNASGHNIIPSGTHLAIQAPNAHMLADQTGMQTPTNSCHRIKYHNQVEALCSEMFAHRWGLMGPGQSRASTPLQLVVVRCAGTTPDMPHSLLLYA</sequence>
<gene>
    <name evidence="2" type="ORF">EGYM00392_LOCUS38293</name>
</gene>
<name>A0A7S1IZ74_9EUGL</name>
<keyword evidence="1" id="KW-0732">Signal</keyword>
<dbReference type="AlphaFoldDB" id="A0A7S1IZ74"/>
<reference evidence="2" key="1">
    <citation type="submission" date="2021-01" db="EMBL/GenBank/DDBJ databases">
        <authorList>
            <person name="Corre E."/>
            <person name="Pelletier E."/>
            <person name="Niang G."/>
            <person name="Scheremetjew M."/>
            <person name="Finn R."/>
            <person name="Kale V."/>
            <person name="Holt S."/>
            <person name="Cochrane G."/>
            <person name="Meng A."/>
            <person name="Brown T."/>
            <person name="Cohen L."/>
        </authorList>
    </citation>
    <scope>NUCLEOTIDE SEQUENCE</scope>
    <source>
        <strain evidence="2">NIES-381</strain>
    </source>
</reference>
<feature type="chain" id="PRO_5030789667" description="Secreted protein" evidence="1">
    <location>
        <begin position="17"/>
        <end position="121"/>
    </location>
</feature>
<accession>A0A7S1IZ74</accession>